<dbReference type="SUPFAM" id="SSF53335">
    <property type="entry name" value="S-adenosyl-L-methionine-dependent methyltransferases"/>
    <property type="match status" value="1"/>
</dbReference>
<keyword evidence="1 6" id="KW-0963">Cytoplasm</keyword>
<dbReference type="GO" id="GO:0052907">
    <property type="term" value="F:23S rRNA (adenine(1618)-N(6))-methyltransferase activity"/>
    <property type="evidence" value="ECO:0007669"/>
    <property type="project" value="UniProtKB-EC"/>
</dbReference>
<keyword evidence="2 6" id="KW-0698">rRNA processing</keyword>
<dbReference type="InterPro" id="IPR029063">
    <property type="entry name" value="SAM-dependent_MTases_sf"/>
</dbReference>
<proteinExistence type="inferred from homology"/>
<evidence type="ECO:0000256" key="1">
    <source>
        <dbReference type="ARBA" id="ARBA00022490"/>
    </source>
</evidence>
<dbReference type="NCBIfam" id="NF008725">
    <property type="entry name" value="PRK11727.1"/>
    <property type="match status" value="1"/>
</dbReference>
<evidence type="ECO:0000313" key="8">
    <source>
        <dbReference type="Proteomes" id="UP001596215"/>
    </source>
</evidence>
<dbReference type="CDD" id="cd02440">
    <property type="entry name" value="AdoMet_MTases"/>
    <property type="match status" value="1"/>
</dbReference>
<dbReference type="HAMAP" id="MF_01848">
    <property type="entry name" value="23SrRNA_methyltr_F"/>
    <property type="match status" value="1"/>
</dbReference>
<dbReference type="EC" id="2.1.1.181" evidence="6"/>
<dbReference type="Proteomes" id="UP001596215">
    <property type="component" value="Unassembled WGS sequence"/>
</dbReference>
<evidence type="ECO:0000256" key="5">
    <source>
        <dbReference type="ARBA" id="ARBA00022691"/>
    </source>
</evidence>
<dbReference type="PANTHER" id="PTHR13393">
    <property type="entry name" value="SAM-DEPENDENT METHYLTRANSFERASE"/>
    <property type="match status" value="1"/>
</dbReference>
<evidence type="ECO:0000256" key="4">
    <source>
        <dbReference type="ARBA" id="ARBA00022679"/>
    </source>
</evidence>
<organism evidence="7 8">
    <name type="scientific">Tatumella punctata</name>
    <dbReference type="NCBI Taxonomy" id="399969"/>
    <lineage>
        <taxon>Bacteria</taxon>
        <taxon>Pseudomonadati</taxon>
        <taxon>Pseudomonadota</taxon>
        <taxon>Gammaproteobacteria</taxon>
        <taxon>Enterobacterales</taxon>
        <taxon>Erwiniaceae</taxon>
        <taxon>Tatumella</taxon>
    </lineage>
</organism>
<comment type="catalytic activity">
    <reaction evidence="6">
        <text>adenosine(1618) in 23S rRNA + S-adenosyl-L-methionine = N(6)-methyladenosine(1618) in 23S rRNA + S-adenosyl-L-homocysteine + H(+)</text>
        <dbReference type="Rhea" id="RHEA:16497"/>
        <dbReference type="Rhea" id="RHEA-COMP:10229"/>
        <dbReference type="Rhea" id="RHEA-COMP:10231"/>
        <dbReference type="ChEBI" id="CHEBI:15378"/>
        <dbReference type="ChEBI" id="CHEBI:57856"/>
        <dbReference type="ChEBI" id="CHEBI:59789"/>
        <dbReference type="ChEBI" id="CHEBI:74411"/>
        <dbReference type="ChEBI" id="CHEBI:74449"/>
        <dbReference type="EC" id="2.1.1.181"/>
    </reaction>
</comment>
<comment type="subcellular location">
    <subcellularLocation>
        <location evidence="6">Cytoplasm</location>
    </subcellularLocation>
</comment>
<dbReference type="EMBL" id="JBHSUC010000008">
    <property type="protein sequence ID" value="MFC6362126.1"/>
    <property type="molecule type" value="Genomic_DNA"/>
</dbReference>
<evidence type="ECO:0000256" key="3">
    <source>
        <dbReference type="ARBA" id="ARBA00022603"/>
    </source>
</evidence>
<dbReference type="InterPro" id="IPR016909">
    <property type="entry name" value="rRNA_lsu_MeTfrase_F"/>
</dbReference>
<dbReference type="Gene3D" id="3.40.50.150">
    <property type="entry name" value="Vaccinia Virus protein VP39"/>
    <property type="match status" value="1"/>
</dbReference>
<keyword evidence="3 6" id="KW-0489">Methyltransferase</keyword>
<dbReference type="PIRSF" id="PIRSF029038">
    <property type="entry name" value="Mtase_YbiN_prd"/>
    <property type="match status" value="1"/>
</dbReference>
<keyword evidence="4 6" id="KW-0808">Transferase</keyword>
<gene>
    <name evidence="6 7" type="primary">rlmF</name>
    <name evidence="7" type="ORF">ACFP73_08435</name>
</gene>
<keyword evidence="5 6" id="KW-0949">S-adenosyl-L-methionine</keyword>
<dbReference type="RefSeq" id="WP_212709909.1">
    <property type="nucleotide sequence ID" value="NZ_BAAAFW010000060.1"/>
</dbReference>
<reference evidence="8" key="1">
    <citation type="journal article" date="2019" name="Int. J. Syst. Evol. Microbiol.">
        <title>The Global Catalogue of Microorganisms (GCM) 10K type strain sequencing project: providing services to taxonomists for standard genome sequencing and annotation.</title>
        <authorList>
            <consortium name="The Broad Institute Genomics Platform"/>
            <consortium name="The Broad Institute Genome Sequencing Center for Infectious Disease"/>
            <person name="Wu L."/>
            <person name="Ma J."/>
        </authorList>
    </citation>
    <scope>NUCLEOTIDE SEQUENCE [LARGE SCALE GENOMIC DNA]</scope>
    <source>
        <strain evidence="8">CGMCC 4.1530</strain>
    </source>
</reference>
<comment type="caution">
    <text evidence="7">The sequence shown here is derived from an EMBL/GenBank/DDBJ whole genome shotgun (WGS) entry which is preliminary data.</text>
</comment>
<sequence length="309" mass="34665">MKKTILKQSLHPRNRYQGSYDLERLSAINPHLSDWLITTPDGRRSVNFSEPKAVRALNQALLKQYYDLNWQLSDGFLCPPVPGRADYLHYIADLLSEDIQGPVQGAADVLDIGCGANCIYPLIGYAEYGWRFTGTDIHPASVTAANAIVAANPGLQQAIRIRLQKNPAAIFNGILRKTDFYHLTICNPPFHSSAEDAQQGSARKIRNLGIDKRSPLNFAGQHNELWCSGGERGFITRMIHESVIFAGQAGWFTSLVSKKENLLPLTSLLRSCGAAQIRILEMGQGQKQSRILAWSFHQEDQRRKLLRRR</sequence>
<evidence type="ECO:0000256" key="6">
    <source>
        <dbReference type="HAMAP-Rule" id="MF_01848"/>
    </source>
</evidence>
<evidence type="ECO:0000256" key="2">
    <source>
        <dbReference type="ARBA" id="ARBA00022552"/>
    </source>
</evidence>
<name>A0ABW1VNM0_9GAMM</name>
<accession>A0ABW1VNM0</accession>
<dbReference type="InterPro" id="IPR010286">
    <property type="entry name" value="METTL16/RlmF"/>
</dbReference>
<dbReference type="PANTHER" id="PTHR13393:SF0">
    <property type="entry name" value="RNA N6-ADENOSINE-METHYLTRANSFERASE METTL16"/>
    <property type="match status" value="1"/>
</dbReference>
<keyword evidence="8" id="KW-1185">Reference proteome</keyword>
<dbReference type="Pfam" id="PF05971">
    <property type="entry name" value="Methyltransf_10"/>
    <property type="match status" value="1"/>
</dbReference>
<protein>
    <recommendedName>
        <fullName evidence="6">Ribosomal RNA large subunit methyltransferase F</fullName>
        <ecNumber evidence="6">2.1.1.181</ecNumber>
    </recommendedName>
    <alternativeName>
        <fullName evidence="6">23S rRNA mA1618 methyltransferase</fullName>
    </alternativeName>
    <alternativeName>
        <fullName evidence="6">rRNA adenine N-6-methyltransferase</fullName>
    </alternativeName>
</protein>
<comment type="similarity">
    <text evidence="6">Belongs to the methyltransferase superfamily. METTL16/RlmF family.</text>
</comment>
<comment type="function">
    <text evidence="6">Specifically methylates the adenine in position 1618 of 23S rRNA.</text>
</comment>
<evidence type="ECO:0000313" key="7">
    <source>
        <dbReference type="EMBL" id="MFC6362126.1"/>
    </source>
</evidence>